<dbReference type="Proteomes" id="UP000502298">
    <property type="component" value="Chromosome"/>
</dbReference>
<feature type="transmembrane region" description="Helical" evidence="9">
    <location>
        <begin position="300"/>
        <end position="326"/>
    </location>
</feature>
<dbReference type="PANTHER" id="PTHR30330:SF1">
    <property type="entry name" value="AMINO-ACID CARRIER PROTEIN ALST"/>
    <property type="match status" value="1"/>
</dbReference>
<feature type="transmembrane region" description="Helical" evidence="9">
    <location>
        <begin position="12"/>
        <end position="30"/>
    </location>
</feature>
<keyword evidence="11" id="KW-1185">Reference proteome</keyword>
<dbReference type="FunFam" id="1.20.1740.10:FF:000004">
    <property type="entry name" value="Sodium:alanine symporter family protein"/>
    <property type="match status" value="1"/>
</dbReference>
<sequence length="467" mass="50010">MTAWLGSVNDWLYTWVMIFALVGTGLYLTVRTRGMQVRHFAGMALYLGKSRRGAHGGISSFQAFAMGMSTRIGIGNITGIALAMILGGPGSLFWMWLVALVGMATAFSEATLAQIFKFRHRDGSFRGGPASYIMDGLKSRPLAVIFASAMVFCMFVAMPMVQANTIAQVISEAHGVAPWKIGVVIAGLTALVLFGGVRRVAQATEVISPVMALFYIGVAIIIIILNFAEVPRFFADVFASAFGLREAFVGTGSAFVAAFLNGTRRGLFSNEAGMGTSPNAAATATVAHPVQQGLIQAFGVFLDTVVICTATGFVISTTGALDYSAITPDDAAHITTDAITATLGSWMAWPISIMIFFFGFSSILGAYAYGEANLVFLKKSRPLELISRAVLVIFSFVGSVMALTFVWTVMDTAMFVVTLLNLIAIIALSPWIVALLRDYEKQSARGQTPIFRADQADLPGEIPTDVW</sequence>
<comment type="subcellular location">
    <subcellularLocation>
        <location evidence="1 9">Cell membrane</location>
        <topology evidence="1 9">Multi-pass membrane protein</topology>
    </subcellularLocation>
</comment>
<evidence type="ECO:0000256" key="2">
    <source>
        <dbReference type="ARBA" id="ARBA00009261"/>
    </source>
</evidence>
<feature type="transmembrane region" description="Helical" evidence="9">
    <location>
        <begin position="176"/>
        <end position="194"/>
    </location>
</feature>
<evidence type="ECO:0000256" key="4">
    <source>
        <dbReference type="ARBA" id="ARBA00022475"/>
    </source>
</evidence>
<evidence type="ECO:0000256" key="5">
    <source>
        <dbReference type="ARBA" id="ARBA00022692"/>
    </source>
</evidence>
<feature type="transmembrane region" description="Helical" evidence="9">
    <location>
        <begin position="346"/>
        <end position="369"/>
    </location>
</feature>
<dbReference type="InterPro" id="IPR001463">
    <property type="entry name" value="Na/Ala_symport"/>
</dbReference>
<evidence type="ECO:0000256" key="7">
    <source>
        <dbReference type="ARBA" id="ARBA00022989"/>
    </source>
</evidence>
<evidence type="ECO:0000256" key="9">
    <source>
        <dbReference type="RuleBase" id="RU363064"/>
    </source>
</evidence>
<dbReference type="KEGG" id="arca:HC352_01115"/>
<feature type="transmembrane region" description="Helical" evidence="9">
    <location>
        <begin position="206"/>
        <end position="225"/>
    </location>
</feature>
<dbReference type="Pfam" id="PF01235">
    <property type="entry name" value="Na_Ala_symp"/>
    <property type="match status" value="1"/>
</dbReference>
<gene>
    <name evidence="10" type="ORF">HC352_01115</name>
</gene>
<feature type="transmembrane region" description="Helical" evidence="9">
    <location>
        <begin position="237"/>
        <end position="260"/>
    </location>
</feature>
<keyword evidence="4 9" id="KW-1003">Cell membrane</keyword>
<comment type="similarity">
    <text evidence="2 9">Belongs to the alanine or glycine:cation symporter (AGCS) (TC 2.A.25) family.</text>
</comment>
<evidence type="ECO:0000313" key="11">
    <source>
        <dbReference type="Proteomes" id="UP000502298"/>
    </source>
</evidence>
<name>A0A6H2ENI7_9ACTO</name>
<dbReference type="EMBL" id="CP050804">
    <property type="protein sequence ID" value="QJC22629.1"/>
    <property type="molecule type" value="Genomic_DNA"/>
</dbReference>
<evidence type="ECO:0000256" key="1">
    <source>
        <dbReference type="ARBA" id="ARBA00004651"/>
    </source>
</evidence>
<dbReference type="Gene3D" id="1.20.1740.10">
    <property type="entry name" value="Amino acid/polyamine transporter I"/>
    <property type="match status" value="1"/>
</dbReference>
<evidence type="ECO:0000256" key="6">
    <source>
        <dbReference type="ARBA" id="ARBA00022847"/>
    </source>
</evidence>
<feature type="transmembrane region" description="Helical" evidence="9">
    <location>
        <begin position="93"/>
        <end position="116"/>
    </location>
</feature>
<feature type="transmembrane region" description="Helical" evidence="9">
    <location>
        <begin position="68"/>
        <end position="87"/>
    </location>
</feature>
<feature type="transmembrane region" description="Helical" evidence="9">
    <location>
        <begin position="389"/>
        <end position="407"/>
    </location>
</feature>
<dbReference type="PANTHER" id="PTHR30330">
    <property type="entry name" value="AGSS FAMILY TRANSPORTER, SODIUM-ALANINE"/>
    <property type="match status" value="1"/>
</dbReference>
<feature type="transmembrane region" description="Helical" evidence="9">
    <location>
        <begin position="413"/>
        <end position="436"/>
    </location>
</feature>
<keyword evidence="7 9" id="KW-1133">Transmembrane helix</keyword>
<evidence type="ECO:0000256" key="3">
    <source>
        <dbReference type="ARBA" id="ARBA00022448"/>
    </source>
</evidence>
<organism evidence="10 11">
    <name type="scientific">Arcanobacterium buesumense</name>
    <dbReference type="NCBI Taxonomy" id="2722751"/>
    <lineage>
        <taxon>Bacteria</taxon>
        <taxon>Bacillati</taxon>
        <taxon>Actinomycetota</taxon>
        <taxon>Actinomycetes</taxon>
        <taxon>Actinomycetales</taxon>
        <taxon>Actinomycetaceae</taxon>
        <taxon>Arcanobacterium</taxon>
    </lineage>
</organism>
<evidence type="ECO:0000313" key="10">
    <source>
        <dbReference type="EMBL" id="QJC22629.1"/>
    </source>
</evidence>
<dbReference type="GO" id="GO:0005283">
    <property type="term" value="F:amino acid:sodium symporter activity"/>
    <property type="evidence" value="ECO:0007669"/>
    <property type="project" value="InterPro"/>
</dbReference>
<evidence type="ECO:0000256" key="8">
    <source>
        <dbReference type="ARBA" id="ARBA00023136"/>
    </source>
</evidence>
<feature type="transmembrane region" description="Helical" evidence="9">
    <location>
        <begin position="142"/>
        <end position="161"/>
    </location>
</feature>
<dbReference type="NCBIfam" id="TIGR00835">
    <property type="entry name" value="agcS"/>
    <property type="match status" value="1"/>
</dbReference>
<dbReference type="PRINTS" id="PR00175">
    <property type="entry name" value="NAALASMPORT"/>
</dbReference>
<dbReference type="AlphaFoldDB" id="A0A6H2ENI7"/>
<dbReference type="GO" id="GO:0005886">
    <property type="term" value="C:plasma membrane"/>
    <property type="evidence" value="ECO:0007669"/>
    <property type="project" value="UniProtKB-SubCell"/>
</dbReference>
<keyword evidence="5 9" id="KW-0812">Transmembrane</keyword>
<dbReference type="PIRSF" id="PIRSF006060">
    <property type="entry name" value="AA_transporter"/>
    <property type="match status" value="1"/>
</dbReference>
<protein>
    <submittedName>
        <fullName evidence="10">Alanine:cation symporter family protein</fullName>
    </submittedName>
</protein>
<keyword evidence="3 9" id="KW-0813">Transport</keyword>
<accession>A0A6H2ENI7</accession>
<proteinExistence type="inferred from homology"/>
<reference evidence="10 11" key="1">
    <citation type="submission" date="2020-03" db="EMBL/GenBank/DDBJ databases">
        <title>Complete genome of Arcanobacterium buesumensis sp. nov. strain 2701.</title>
        <authorList>
            <person name="Borowiak M."/>
            <person name="Alssahen M."/>
            <person name="Laemmler C."/>
            <person name="Malorny B."/>
            <person name="Hassan A."/>
            <person name="Prenger-Berninghoff E."/>
            <person name="Ploetz M."/>
            <person name="Abdulmawjood A."/>
        </authorList>
    </citation>
    <scope>NUCLEOTIDE SEQUENCE [LARGE SCALE GENOMIC DNA]</scope>
    <source>
        <strain evidence="10 11">2701</strain>
    </source>
</reference>
<keyword evidence="6 9" id="KW-0769">Symport</keyword>
<keyword evidence="8 9" id="KW-0472">Membrane</keyword>